<accession>H1KYI2</accession>
<dbReference type="InterPro" id="IPR027417">
    <property type="entry name" value="P-loop_NTPase"/>
</dbReference>
<keyword evidence="7 10" id="KW-0342">GTP-binding</keyword>
<sequence>MADFFERYKKIKSTNIKKKKIEKPKVVVAGRSNVGKSTFVRHMTGKNVRMGKRPGVTLKINEYDMGSYILVDMPGFGFMHGVDKKVQEKIKDEIVHYIEGKRDEIATAIQIIDAGSFIEIVERWDKRGEIPIDIEMFDFLNELELNPILVVNKMDKIKKPQWDEHLNKILGTLGYKPPWNQWEFVVPAILKEKEGLDEIKYKIMERVNGFKSQKIV</sequence>
<dbReference type="SUPFAM" id="SSF52540">
    <property type="entry name" value="P-loop containing nucleoside triphosphate hydrolases"/>
    <property type="match status" value="1"/>
</dbReference>
<keyword evidence="4" id="KW-0479">Metal-binding</keyword>
<dbReference type="EMBL" id="AGJL01000017">
    <property type="protein sequence ID" value="EHP87097.1"/>
    <property type="molecule type" value="Genomic_DNA"/>
</dbReference>
<dbReference type="NCBIfam" id="NF003255">
    <property type="entry name" value="PRK04213.1"/>
    <property type="match status" value="1"/>
</dbReference>
<keyword evidence="6" id="KW-0460">Magnesium</keyword>
<comment type="function">
    <text evidence="10">Necessary for normal cell division and for the maintenance of normal septation.</text>
</comment>
<dbReference type="PANTHER" id="PTHR11649">
    <property type="entry name" value="MSS1/TRME-RELATED GTP-BINDING PROTEIN"/>
    <property type="match status" value="1"/>
</dbReference>
<dbReference type="RefSeq" id="WP_007044294.1">
    <property type="nucleotide sequence ID" value="NZ_AGJL01000017.1"/>
</dbReference>
<proteinExistence type="inferred from homology"/>
<dbReference type="GO" id="GO:0005525">
    <property type="term" value="F:GTP binding"/>
    <property type="evidence" value="ECO:0007669"/>
    <property type="project" value="UniProtKB-UniRule"/>
</dbReference>
<gene>
    <name evidence="10" type="primary">engB</name>
    <name evidence="12" type="ORF">MetfoDRAFT_0855</name>
</gene>
<dbReference type="PATRIC" id="fig|647171.4.peg.846"/>
<comment type="similarity">
    <text evidence="2 10">Belongs to the TRAFAC class TrmE-Era-EngA-EngB-Septin-like GTPase superfamily. EngB GTPase family.</text>
</comment>
<evidence type="ECO:0000256" key="3">
    <source>
        <dbReference type="ARBA" id="ARBA00022618"/>
    </source>
</evidence>
<dbReference type="Gene3D" id="3.40.50.300">
    <property type="entry name" value="P-loop containing nucleotide triphosphate hydrolases"/>
    <property type="match status" value="1"/>
</dbReference>
<keyword evidence="5 10" id="KW-0547">Nucleotide-binding</keyword>
<comment type="caution">
    <text evidence="12">The sequence shown here is derived from an EMBL/GenBank/DDBJ whole genome shotgun (WGS) entry which is preliminary data.</text>
</comment>
<dbReference type="GO" id="GO:0051301">
    <property type="term" value="P:cell division"/>
    <property type="evidence" value="ECO:0007669"/>
    <property type="project" value="UniProtKB-KW"/>
</dbReference>
<dbReference type="Pfam" id="PF01926">
    <property type="entry name" value="MMR_HSR1"/>
    <property type="match status" value="1"/>
</dbReference>
<dbReference type="PANTHER" id="PTHR11649:SF13">
    <property type="entry name" value="ENGB-TYPE G DOMAIN-CONTAINING PROTEIN"/>
    <property type="match status" value="1"/>
</dbReference>
<evidence type="ECO:0000256" key="7">
    <source>
        <dbReference type="ARBA" id="ARBA00023134"/>
    </source>
</evidence>
<keyword evidence="9 10" id="KW-0131">Cell cycle</keyword>
<protein>
    <recommendedName>
        <fullName evidence="10">Probable GTP-binding protein EngB</fullName>
    </recommendedName>
</protein>
<evidence type="ECO:0000256" key="4">
    <source>
        <dbReference type="ARBA" id="ARBA00022723"/>
    </source>
</evidence>
<comment type="cofactor">
    <cofactor evidence="1">
        <name>Mg(2+)</name>
        <dbReference type="ChEBI" id="CHEBI:18420"/>
    </cofactor>
</comment>
<reference evidence="12 13" key="1">
    <citation type="submission" date="2011-09" db="EMBL/GenBank/DDBJ databases">
        <title>The draft genome of Methanotorris formicicus Mc-S-70.</title>
        <authorList>
            <consortium name="US DOE Joint Genome Institute (JGI-PGF)"/>
            <person name="Lucas S."/>
            <person name="Han J."/>
            <person name="Lapidus A."/>
            <person name="Cheng J.-F."/>
            <person name="Goodwin L."/>
            <person name="Pitluck S."/>
            <person name="Peters L."/>
            <person name="Land M.L."/>
            <person name="Hauser L."/>
            <person name="Sieprawska-Lupa M."/>
            <person name="Takai K."/>
            <person name="Miyazaki J."/>
            <person name="Whitman W."/>
            <person name="Woyke T.J."/>
        </authorList>
    </citation>
    <scope>NUCLEOTIDE SEQUENCE [LARGE SCALE GENOMIC DNA]</scope>
    <source>
        <strain evidence="12 13">Mc-S-70</strain>
    </source>
</reference>
<evidence type="ECO:0000256" key="6">
    <source>
        <dbReference type="ARBA" id="ARBA00022842"/>
    </source>
</evidence>
<evidence type="ECO:0000256" key="5">
    <source>
        <dbReference type="ARBA" id="ARBA00022741"/>
    </source>
</evidence>
<dbReference type="STRING" id="647171.MetfoDRAFT_0855"/>
<dbReference type="InterPro" id="IPR019987">
    <property type="entry name" value="GTP-bd_ribosome_bio_YsxC"/>
</dbReference>
<dbReference type="OrthoDB" id="65113at2157"/>
<evidence type="ECO:0000256" key="2">
    <source>
        <dbReference type="ARBA" id="ARBA00009638"/>
    </source>
</evidence>
<evidence type="ECO:0000313" key="13">
    <source>
        <dbReference type="Proteomes" id="UP000003706"/>
    </source>
</evidence>
<name>H1KYI2_9EURY</name>
<keyword evidence="8 10" id="KW-0717">Septation</keyword>
<evidence type="ECO:0000256" key="8">
    <source>
        <dbReference type="ARBA" id="ARBA00023210"/>
    </source>
</evidence>
<dbReference type="InterPro" id="IPR030393">
    <property type="entry name" value="G_ENGB_dom"/>
</dbReference>
<evidence type="ECO:0000256" key="1">
    <source>
        <dbReference type="ARBA" id="ARBA00001946"/>
    </source>
</evidence>
<dbReference type="AlphaFoldDB" id="H1KYI2"/>
<dbReference type="GO" id="GO:0046872">
    <property type="term" value="F:metal ion binding"/>
    <property type="evidence" value="ECO:0007669"/>
    <property type="project" value="UniProtKB-KW"/>
</dbReference>
<feature type="domain" description="EngB-type G" evidence="11">
    <location>
        <begin position="22"/>
        <end position="209"/>
    </location>
</feature>
<organism evidence="12 13">
    <name type="scientific">Methanotorris formicicus Mc-S-70</name>
    <dbReference type="NCBI Taxonomy" id="647171"/>
    <lineage>
        <taxon>Archaea</taxon>
        <taxon>Methanobacteriati</taxon>
        <taxon>Methanobacteriota</taxon>
        <taxon>Methanomada group</taxon>
        <taxon>Methanococci</taxon>
        <taxon>Methanococcales</taxon>
        <taxon>Methanocaldococcaceae</taxon>
        <taxon>Methanotorris</taxon>
    </lineage>
</organism>
<evidence type="ECO:0000256" key="9">
    <source>
        <dbReference type="ARBA" id="ARBA00023306"/>
    </source>
</evidence>
<evidence type="ECO:0000259" key="11">
    <source>
        <dbReference type="PROSITE" id="PS51706"/>
    </source>
</evidence>
<evidence type="ECO:0000256" key="10">
    <source>
        <dbReference type="HAMAP-Rule" id="MF_00321"/>
    </source>
</evidence>
<evidence type="ECO:0000313" key="12">
    <source>
        <dbReference type="EMBL" id="EHP87097.1"/>
    </source>
</evidence>
<dbReference type="HAMAP" id="MF_00321">
    <property type="entry name" value="GTPase_EngB"/>
    <property type="match status" value="1"/>
</dbReference>
<dbReference type="InterPro" id="IPR006073">
    <property type="entry name" value="GTP-bd"/>
</dbReference>
<keyword evidence="3 10" id="KW-0132">Cell division</keyword>
<dbReference type="PROSITE" id="PS51706">
    <property type="entry name" value="G_ENGB"/>
    <property type="match status" value="1"/>
</dbReference>
<dbReference type="Proteomes" id="UP000003706">
    <property type="component" value="Unassembled WGS sequence"/>
</dbReference>
<dbReference type="CDD" id="cd01876">
    <property type="entry name" value="YihA_EngB"/>
    <property type="match status" value="1"/>
</dbReference>
<keyword evidence="13" id="KW-1185">Reference proteome</keyword>